<dbReference type="EMBL" id="JAOB01000042">
    <property type="protein sequence ID" value="EUA42127.1"/>
    <property type="molecule type" value="Genomic_DNA"/>
</dbReference>
<comment type="caution">
    <text evidence="1">The sequence shown here is derived from an EMBL/GenBank/DDBJ whole genome shotgun (WGS) entry which is preliminary data.</text>
</comment>
<gene>
    <name evidence="1" type="ORF">I553_5987</name>
</gene>
<accession>X8BDA2</accession>
<sequence>MLTATACWALRMVLRPLRIGVAGRHHKPAADPPALPGLAC</sequence>
<protein>
    <submittedName>
        <fullName evidence="1">Uncharacterized protein</fullName>
    </submittedName>
</protein>
<name>X8BDA2_MYCXE</name>
<proteinExistence type="predicted"/>
<reference evidence="1" key="1">
    <citation type="submission" date="2014-01" db="EMBL/GenBank/DDBJ databases">
        <authorList>
            <person name="Brown-Elliot B."/>
            <person name="Wallace R."/>
            <person name="Lenaerts A."/>
            <person name="Ordway D."/>
            <person name="DeGroote M.A."/>
            <person name="Parker T."/>
            <person name="Sizemore C."/>
            <person name="Tallon L.J."/>
            <person name="Sadzewicz L.K."/>
            <person name="Sengamalay N."/>
            <person name="Fraser C.M."/>
            <person name="Hine E."/>
            <person name="Shefchek K.A."/>
            <person name="Das S.P."/>
            <person name="Tettelin H."/>
        </authorList>
    </citation>
    <scope>NUCLEOTIDE SEQUENCE [LARGE SCALE GENOMIC DNA]</scope>
    <source>
        <strain evidence="1">4042</strain>
    </source>
</reference>
<dbReference type="AlphaFoldDB" id="X8BDA2"/>
<organism evidence="1">
    <name type="scientific">Mycobacterium xenopi 4042</name>
    <dbReference type="NCBI Taxonomy" id="1299334"/>
    <lineage>
        <taxon>Bacteria</taxon>
        <taxon>Bacillati</taxon>
        <taxon>Actinomycetota</taxon>
        <taxon>Actinomycetes</taxon>
        <taxon>Mycobacteriales</taxon>
        <taxon>Mycobacteriaceae</taxon>
        <taxon>Mycobacterium</taxon>
    </lineage>
</organism>
<evidence type="ECO:0000313" key="1">
    <source>
        <dbReference type="EMBL" id="EUA42127.1"/>
    </source>
</evidence>